<feature type="domain" description="XPG-I" evidence="2">
    <location>
        <begin position="129"/>
        <end position="201"/>
    </location>
</feature>
<feature type="compositionally biased region" description="Polar residues" evidence="1">
    <location>
        <begin position="620"/>
        <end position="631"/>
    </location>
</feature>
<evidence type="ECO:0000256" key="1">
    <source>
        <dbReference type="SAM" id="MobiDB-lite"/>
    </source>
</evidence>
<dbReference type="InterPro" id="IPR006084">
    <property type="entry name" value="XPG/Rad2"/>
</dbReference>
<dbReference type="InterPro" id="IPR029060">
    <property type="entry name" value="PIN-like_dom_sf"/>
</dbReference>
<dbReference type="PANTHER" id="PTHR11081">
    <property type="entry name" value="FLAP ENDONUCLEASE FAMILY MEMBER"/>
    <property type="match status" value="1"/>
</dbReference>
<sequence length="664" mass="73813">MGVFGLWPLLSEETRRVEALEALSAFYGATYNFSGIAVGVDASVWLHSSLPLTMRFTAFSEHSTAVSQPVTPHIVQARTLLSRCLKLVGAGVVPVFCFDFNQSDPRFEAAVAATRTNRTIKAEFARLLEILRIPWFVANKGVTAEAELARLNALGIIDAVMTDDGDAFLFGAKTIIRNWSGATKDHQDKEAAMQAKRKFGSQDSSNWDSFIQGGGVKWGQQDDDDDGEQVGTPSKSRKSKASKGVGTGMGKEYVAIYDIDNIIRKCGWNQNSLIIMAMIGGADNAPGIPGIGLEPASRLCTVSAGIADKIVPAALSNDTETLRRLLFILFDEFNTNSMGLLAQKRPSAVKNMETLIQQVCNQWPRLIRDYAVPPTKVDSPDSQNLIRQLKLYTSGWWKREYNPDVAALVEWYARNMDDTTEYAYNRVCSYVIPYLRIRALRIIAFKNDESFEDTGFDEPPCTPVKFKNKYIDRILREGPSKFGVDQVEIVWTNWAMSLFVPEYSFVPGSVTKGQLERAMMGDEEKEQEDWAALELDKSMAKYKQVWLDVELVYAVAPNVLATWYKVGSGKQRTPTSKTPSLVAYRPTEAVGRVGGLTRTVELGSETPSRKRPRYNPPLQNPVNGNQPSSAMRSEATEVISLISDDEADNDNELARVLNASRHDY</sequence>
<reference evidence="3 4" key="1">
    <citation type="submission" date="2016-07" db="EMBL/GenBank/DDBJ databases">
        <title>Pervasive Adenine N6-methylation of Active Genes in Fungi.</title>
        <authorList>
            <consortium name="DOE Joint Genome Institute"/>
            <person name="Mondo S.J."/>
            <person name="Dannebaum R.O."/>
            <person name="Kuo R.C."/>
            <person name="Labutti K."/>
            <person name="Haridas S."/>
            <person name="Kuo A."/>
            <person name="Salamov A."/>
            <person name="Ahrendt S.R."/>
            <person name="Lipzen A."/>
            <person name="Sullivan W."/>
            <person name="Andreopoulos W.B."/>
            <person name="Clum A."/>
            <person name="Lindquist E."/>
            <person name="Daum C."/>
            <person name="Ramamoorthy G.K."/>
            <person name="Gryganskyi A."/>
            <person name="Culley D."/>
            <person name="Magnuson J.K."/>
            <person name="James T.Y."/>
            <person name="O'Malley M.A."/>
            <person name="Stajich J.E."/>
            <person name="Spatafora J.W."/>
            <person name="Visel A."/>
            <person name="Grigoriev I.V."/>
        </authorList>
    </citation>
    <scope>NUCLEOTIDE SEQUENCE [LARGE SCALE GENOMIC DNA]</scope>
    <source>
        <strain evidence="3 4">JEL800</strain>
    </source>
</reference>
<dbReference type="Proteomes" id="UP000193642">
    <property type="component" value="Unassembled WGS sequence"/>
</dbReference>
<dbReference type="PANTHER" id="PTHR11081:SF75">
    <property type="entry name" value="ENDONUCLEASE, PUTATIVE (AFU_ORTHOLOGUE AFUA_3G13260)-RELATED"/>
    <property type="match status" value="1"/>
</dbReference>
<dbReference type="Pfam" id="PF00867">
    <property type="entry name" value="XPG_I"/>
    <property type="match status" value="1"/>
</dbReference>
<dbReference type="SUPFAM" id="SSF88723">
    <property type="entry name" value="PIN domain-like"/>
    <property type="match status" value="1"/>
</dbReference>
<name>A0A1Y2CGJ1_9FUNG</name>
<organism evidence="3 4">
    <name type="scientific">Rhizoclosmatium globosum</name>
    <dbReference type="NCBI Taxonomy" id="329046"/>
    <lineage>
        <taxon>Eukaryota</taxon>
        <taxon>Fungi</taxon>
        <taxon>Fungi incertae sedis</taxon>
        <taxon>Chytridiomycota</taxon>
        <taxon>Chytridiomycota incertae sedis</taxon>
        <taxon>Chytridiomycetes</taxon>
        <taxon>Chytridiales</taxon>
        <taxon>Chytriomycetaceae</taxon>
        <taxon>Rhizoclosmatium</taxon>
    </lineage>
</organism>
<dbReference type="PRINTS" id="PR00853">
    <property type="entry name" value="XPGRADSUPER"/>
</dbReference>
<gene>
    <name evidence="3" type="ORF">BCR33DRAFT_849658</name>
</gene>
<evidence type="ECO:0000313" key="3">
    <source>
        <dbReference type="EMBL" id="ORY46027.1"/>
    </source>
</evidence>
<dbReference type="InterPro" id="IPR006086">
    <property type="entry name" value="XPG-I_dom"/>
</dbReference>
<feature type="region of interest" description="Disordered" evidence="1">
    <location>
        <begin position="595"/>
        <end position="633"/>
    </location>
</feature>
<dbReference type="STRING" id="329046.A0A1Y2CGJ1"/>
<keyword evidence="4" id="KW-1185">Reference proteome</keyword>
<dbReference type="GO" id="GO:0017108">
    <property type="term" value="F:5'-flap endonuclease activity"/>
    <property type="evidence" value="ECO:0007669"/>
    <property type="project" value="TreeGrafter"/>
</dbReference>
<dbReference type="Gene3D" id="3.40.50.1010">
    <property type="entry name" value="5'-nuclease"/>
    <property type="match status" value="2"/>
</dbReference>
<feature type="region of interest" description="Disordered" evidence="1">
    <location>
        <begin position="187"/>
        <end position="246"/>
    </location>
</feature>
<dbReference type="EMBL" id="MCGO01000018">
    <property type="protein sequence ID" value="ORY46027.1"/>
    <property type="molecule type" value="Genomic_DNA"/>
</dbReference>
<dbReference type="SMART" id="SM00484">
    <property type="entry name" value="XPGI"/>
    <property type="match status" value="1"/>
</dbReference>
<dbReference type="InterPro" id="IPR036279">
    <property type="entry name" value="5-3_exonuclease_C_sf"/>
</dbReference>
<dbReference type="GO" id="GO:0006281">
    <property type="term" value="P:DNA repair"/>
    <property type="evidence" value="ECO:0007669"/>
    <property type="project" value="UniProtKB-ARBA"/>
</dbReference>
<proteinExistence type="predicted"/>
<dbReference type="AlphaFoldDB" id="A0A1Y2CGJ1"/>
<evidence type="ECO:0000313" key="4">
    <source>
        <dbReference type="Proteomes" id="UP000193642"/>
    </source>
</evidence>
<protein>
    <submittedName>
        <fullName evidence="3">PIN domain-like protein</fullName>
    </submittedName>
</protein>
<accession>A0A1Y2CGJ1</accession>
<dbReference type="SUPFAM" id="SSF47807">
    <property type="entry name" value="5' to 3' exonuclease, C-terminal subdomain"/>
    <property type="match status" value="1"/>
</dbReference>
<comment type="caution">
    <text evidence="3">The sequence shown here is derived from an EMBL/GenBank/DDBJ whole genome shotgun (WGS) entry which is preliminary data.</text>
</comment>
<evidence type="ECO:0000259" key="2">
    <source>
        <dbReference type="SMART" id="SM00484"/>
    </source>
</evidence>
<dbReference type="OrthoDB" id="2148513at2759"/>